<evidence type="ECO:0000313" key="1">
    <source>
        <dbReference type="EMBL" id="GMS83933.1"/>
    </source>
</evidence>
<protein>
    <submittedName>
        <fullName evidence="1">Uncharacterized protein</fullName>
    </submittedName>
</protein>
<dbReference type="EMBL" id="BTSX01000002">
    <property type="protein sequence ID" value="GMS83933.1"/>
    <property type="molecule type" value="Genomic_DNA"/>
</dbReference>
<comment type="caution">
    <text evidence="1">The sequence shown here is derived from an EMBL/GenBank/DDBJ whole genome shotgun (WGS) entry which is preliminary data.</text>
</comment>
<keyword evidence="2" id="KW-1185">Reference proteome</keyword>
<organism evidence="1 2">
    <name type="scientific">Pristionchus entomophagus</name>
    <dbReference type="NCBI Taxonomy" id="358040"/>
    <lineage>
        <taxon>Eukaryota</taxon>
        <taxon>Metazoa</taxon>
        <taxon>Ecdysozoa</taxon>
        <taxon>Nematoda</taxon>
        <taxon>Chromadorea</taxon>
        <taxon>Rhabditida</taxon>
        <taxon>Rhabditina</taxon>
        <taxon>Diplogasteromorpha</taxon>
        <taxon>Diplogasteroidea</taxon>
        <taxon>Neodiplogasteridae</taxon>
        <taxon>Pristionchus</taxon>
    </lineage>
</organism>
<proteinExistence type="predicted"/>
<dbReference type="AlphaFoldDB" id="A0AAV5SP93"/>
<gene>
    <name evidence="1" type="ORF">PENTCL1PPCAC_6108</name>
</gene>
<name>A0AAV5SP93_9BILA</name>
<feature type="non-terminal residue" evidence="1">
    <location>
        <position position="1"/>
    </location>
</feature>
<accession>A0AAV5SP93</accession>
<reference evidence="1" key="1">
    <citation type="submission" date="2023-10" db="EMBL/GenBank/DDBJ databases">
        <title>Genome assembly of Pristionchus species.</title>
        <authorList>
            <person name="Yoshida K."/>
            <person name="Sommer R.J."/>
        </authorList>
    </citation>
    <scope>NUCLEOTIDE SEQUENCE</scope>
    <source>
        <strain evidence="1">RS0144</strain>
    </source>
</reference>
<sequence length="170" mass="19302">TSIYRWSHSSLSLWEQSFLTPRPAPMKCPQTCAIACSSASRKTRWSTPLTMFQACISKYLDKAYEVDGRKVPYYLHYVEPKANEEVLFVLNIGAHKNITAHDVYIDGVKYDRSEGLQSYTEEDVTSGKETSTMSRLVYGPSCIAQCLNKDYAYEETSECKEQGGIYGYKV</sequence>
<dbReference type="Proteomes" id="UP001432027">
    <property type="component" value="Unassembled WGS sequence"/>
</dbReference>
<evidence type="ECO:0000313" key="2">
    <source>
        <dbReference type="Proteomes" id="UP001432027"/>
    </source>
</evidence>